<organism evidence="1 2">
    <name type="scientific">Batillaria attramentaria</name>
    <dbReference type="NCBI Taxonomy" id="370345"/>
    <lineage>
        <taxon>Eukaryota</taxon>
        <taxon>Metazoa</taxon>
        <taxon>Spiralia</taxon>
        <taxon>Lophotrochozoa</taxon>
        <taxon>Mollusca</taxon>
        <taxon>Gastropoda</taxon>
        <taxon>Caenogastropoda</taxon>
        <taxon>Sorbeoconcha</taxon>
        <taxon>Cerithioidea</taxon>
        <taxon>Batillariidae</taxon>
        <taxon>Batillaria</taxon>
    </lineage>
</organism>
<keyword evidence="2" id="KW-1185">Reference proteome</keyword>
<reference evidence="1 2" key="1">
    <citation type="journal article" date="2023" name="Sci. Data">
        <title>Genome assembly of the Korean intertidal mud-creeper Batillaria attramentaria.</title>
        <authorList>
            <person name="Patra A.K."/>
            <person name="Ho P.T."/>
            <person name="Jun S."/>
            <person name="Lee S.J."/>
            <person name="Kim Y."/>
            <person name="Won Y.J."/>
        </authorList>
    </citation>
    <scope>NUCLEOTIDE SEQUENCE [LARGE SCALE GENOMIC DNA]</scope>
    <source>
        <strain evidence="1">Wonlab-2016</strain>
    </source>
</reference>
<evidence type="ECO:0000313" key="1">
    <source>
        <dbReference type="EMBL" id="KAK7488529.1"/>
    </source>
</evidence>
<accession>A0ABD0KNA0</accession>
<sequence length="102" mass="11293">KESRPPSRYTAVQLPPSYCAVDAVDEREREDLPSSVKTRPPCAWAVGSGTDSGQRFGFYCAALAACSCSLRRSWRRLIQDQSTLRFQNISALKQAGTNIVCH</sequence>
<comment type="caution">
    <text evidence="1">The sequence shown here is derived from an EMBL/GenBank/DDBJ whole genome shotgun (WGS) entry which is preliminary data.</text>
</comment>
<name>A0ABD0KNA0_9CAEN</name>
<evidence type="ECO:0000313" key="2">
    <source>
        <dbReference type="Proteomes" id="UP001519460"/>
    </source>
</evidence>
<gene>
    <name evidence="1" type="ORF">BaRGS_00020146</name>
</gene>
<proteinExistence type="predicted"/>
<dbReference type="AlphaFoldDB" id="A0ABD0KNA0"/>
<dbReference type="EMBL" id="JACVVK020000149">
    <property type="protein sequence ID" value="KAK7488529.1"/>
    <property type="molecule type" value="Genomic_DNA"/>
</dbReference>
<feature type="non-terminal residue" evidence="1">
    <location>
        <position position="1"/>
    </location>
</feature>
<protein>
    <submittedName>
        <fullName evidence="1">Uncharacterized protein</fullName>
    </submittedName>
</protein>
<dbReference type="Proteomes" id="UP001519460">
    <property type="component" value="Unassembled WGS sequence"/>
</dbReference>